<organism evidence="1 2">
    <name type="scientific">Streptomyces lavenduligriseus</name>
    <dbReference type="NCBI Taxonomy" id="67315"/>
    <lineage>
        <taxon>Bacteria</taxon>
        <taxon>Bacillati</taxon>
        <taxon>Actinomycetota</taxon>
        <taxon>Actinomycetes</taxon>
        <taxon>Kitasatosporales</taxon>
        <taxon>Streptomycetaceae</taxon>
        <taxon>Streptomyces</taxon>
    </lineage>
</organism>
<evidence type="ECO:0000313" key="1">
    <source>
        <dbReference type="EMBL" id="MCL3992621.1"/>
    </source>
</evidence>
<gene>
    <name evidence="1" type="ORF">M4438_03590</name>
</gene>
<accession>A0ABT0NN93</accession>
<dbReference type="CDD" id="cd04645">
    <property type="entry name" value="LbH_gamma_CA_like"/>
    <property type="match status" value="1"/>
</dbReference>
<dbReference type="PANTHER" id="PTHR13061">
    <property type="entry name" value="DYNACTIN SUBUNIT P25"/>
    <property type="match status" value="1"/>
</dbReference>
<proteinExistence type="predicted"/>
<dbReference type="EMBL" id="JAMCCK010000006">
    <property type="protein sequence ID" value="MCL3992621.1"/>
    <property type="molecule type" value="Genomic_DNA"/>
</dbReference>
<evidence type="ECO:0000313" key="2">
    <source>
        <dbReference type="Proteomes" id="UP001202052"/>
    </source>
</evidence>
<dbReference type="PANTHER" id="PTHR13061:SF29">
    <property type="entry name" value="GAMMA CARBONIC ANHYDRASE-LIKE 1, MITOCHONDRIAL-RELATED"/>
    <property type="match status" value="1"/>
</dbReference>
<dbReference type="InterPro" id="IPR011004">
    <property type="entry name" value="Trimer_LpxA-like_sf"/>
</dbReference>
<sequence>MVLAFEGEEPQVAEGVYVAENATLVGAVSIGEGSSVWFGAVLRADQNRIRVGRRSNIQDNAVLHADPPDYPGSPLVLGDDVTVGHAAVLHGCRIGDGAVIGSGSIVLDGAEIGAGALLGAGALVPPGASIPPGVLAVGAPAKVVRELTAEEREGLARPSGVYESLAVRYRKSAGD</sequence>
<dbReference type="Gene3D" id="2.160.10.10">
    <property type="entry name" value="Hexapeptide repeat proteins"/>
    <property type="match status" value="1"/>
</dbReference>
<dbReference type="InterPro" id="IPR047324">
    <property type="entry name" value="LbH_gamma_CA-like"/>
</dbReference>
<dbReference type="SUPFAM" id="SSF51161">
    <property type="entry name" value="Trimeric LpxA-like enzymes"/>
    <property type="match status" value="1"/>
</dbReference>
<dbReference type="InterPro" id="IPR001451">
    <property type="entry name" value="Hexapep"/>
</dbReference>
<reference evidence="1 2" key="1">
    <citation type="submission" date="2022-05" db="EMBL/GenBank/DDBJ databases">
        <title>Genome Resource of Streptomyces lavenduligriseus GA1-1, a Strain with Broad-Spectrum Antifungal Activity against Phytopathogenic Fungi.</title>
        <authorList>
            <person name="Qi D."/>
        </authorList>
    </citation>
    <scope>NUCLEOTIDE SEQUENCE [LARGE SCALE GENOMIC DNA]</scope>
    <source>
        <strain evidence="1 2">GA1-1</strain>
    </source>
</reference>
<dbReference type="Pfam" id="PF00132">
    <property type="entry name" value="Hexapep"/>
    <property type="match status" value="1"/>
</dbReference>
<dbReference type="Proteomes" id="UP001202052">
    <property type="component" value="Unassembled WGS sequence"/>
</dbReference>
<keyword evidence="2" id="KW-1185">Reference proteome</keyword>
<dbReference type="InterPro" id="IPR050484">
    <property type="entry name" value="Transf_Hexapept/Carb_Anhydrase"/>
</dbReference>
<name>A0ABT0NN93_9ACTN</name>
<protein>
    <submittedName>
        <fullName evidence="1">Gamma carbonic anhydrase family protein</fullName>
    </submittedName>
</protein>
<comment type="caution">
    <text evidence="1">The sequence shown here is derived from an EMBL/GenBank/DDBJ whole genome shotgun (WGS) entry which is preliminary data.</text>
</comment>